<feature type="transmembrane region" description="Helical" evidence="6">
    <location>
        <begin position="41"/>
        <end position="59"/>
    </location>
</feature>
<comment type="similarity">
    <text evidence="2">Belongs to the EamA transporter family.</text>
</comment>
<dbReference type="Proteomes" id="UP000178759">
    <property type="component" value="Unassembled WGS sequence"/>
</dbReference>
<dbReference type="PANTHER" id="PTHR32322">
    <property type="entry name" value="INNER MEMBRANE TRANSPORTER"/>
    <property type="match status" value="1"/>
</dbReference>
<evidence type="ECO:0000256" key="5">
    <source>
        <dbReference type="ARBA" id="ARBA00023136"/>
    </source>
</evidence>
<dbReference type="SUPFAM" id="SSF103481">
    <property type="entry name" value="Multidrug resistance efflux transporter EmrE"/>
    <property type="match status" value="2"/>
</dbReference>
<feature type="transmembrane region" description="Helical" evidence="6">
    <location>
        <begin position="95"/>
        <end position="112"/>
    </location>
</feature>
<evidence type="ECO:0000259" key="7">
    <source>
        <dbReference type="Pfam" id="PF00892"/>
    </source>
</evidence>
<feature type="transmembrane region" description="Helical" evidence="6">
    <location>
        <begin position="185"/>
        <end position="207"/>
    </location>
</feature>
<dbReference type="InterPro" id="IPR050638">
    <property type="entry name" value="AA-Vitamin_Transporters"/>
</dbReference>
<name>A0A1F6AJC7_9BACT</name>
<keyword evidence="5 6" id="KW-0472">Membrane</keyword>
<dbReference type="EMBL" id="MFJV01000001">
    <property type="protein sequence ID" value="OGG24377.1"/>
    <property type="molecule type" value="Genomic_DNA"/>
</dbReference>
<evidence type="ECO:0000256" key="2">
    <source>
        <dbReference type="ARBA" id="ARBA00007362"/>
    </source>
</evidence>
<feature type="domain" description="EamA" evidence="7">
    <location>
        <begin position="124"/>
        <end position="258"/>
    </location>
</feature>
<evidence type="ECO:0000313" key="9">
    <source>
        <dbReference type="Proteomes" id="UP000178759"/>
    </source>
</evidence>
<proteinExistence type="inferred from homology"/>
<evidence type="ECO:0000256" key="6">
    <source>
        <dbReference type="SAM" id="Phobius"/>
    </source>
</evidence>
<evidence type="ECO:0000256" key="1">
    <source>
        <dbReference type="ARBA" id="ARBA00004141"/>
    </source>
</evidence>
<keyword evidence="4 6" id="KW-1133">Transmembrane helix</keyword>
<comment type="caution">
    <text evidence="8">The sequence shown here is derived from an EMBL/GenBank/DDBJ whole genome shotgun (WGS) entry which is preliminary data.</text>
</comment>
<evidence type="ECO:0000256" key="4">
    <source>
        <dbReference type="ARBA" id="ARBA00022989"/>
    </source>
</evidence>
<organism evidence="8 9">
    <name type="scientific">Candidatus Gottesmanbacteria bacterium RIFCSPLOWO2_01_FULL_43_11b</name>
    <dbReference type="NCBI Taxonomy" id="1798392"/>
    <lineage>
        <taxon>Bacteria</taxon>
        <taxon>Candidatus Gottesmaniibacteriota</taxon>
    </lineage>
</organism>
<feature type="domain" description="EamA" evidence="7">
    <location>
        <begin position="7"/>
        <end position="112"/>
    </location>
</feature>
<protein>
    <recommendedName>
        <fullName evidence="7">EamA domain-containing protein</fullName>
    </recommendedName>
</protein>
<dbReference type="Gene3D" id="1.10.3730.20">
    <property type="match status" value="2"/>
</dbReference>
<dbReference type="GO" id="GO:0016020">
    <property type="term" value="C:membrane"/>
    <property type="evidence" value="ECO:0007669"/>
    <property type="project" value="UniProtKB-SubCell"/>
</dbReference>
<comment type="subcellular location">
    <subcellularLocation>
        <location evidence="1">Membrane</location>
        <topology evidence="1">Multi-pass membrane protein</topology>
    </subcellularLocation>
</comment>
<dbReference type="InterPro" id="IPR000620">
    <property type="entry name" value="EamA_dom"/>
</dbReference>
<dbReference type="InterPro" id="IPR037185">
    <property type="entry name" value="EmrE-like"/>
</dbReference>
<keyword evidence="3 6" id="KW-0812">Transmembrane</keyword>
<evidence type="ECO:0000313" key="8">
    <source>
        <dbReference type="EMBL" id="OGG24377.1"/>
    </source>
</evidence>
<gene>
    <name evidence="8" type="ORF">A3A79_04300</name>
</gene>
<feature type="transmembrane region" description="Helical" evidence="6">
    <location>
        <begin position="9"/>
        <end position="29"/>
    </location>
</feature>
<feature type="transmembrane region" description="Helical" evidence="6">
    <location>
        <begin position="213"/>
        <end position="234"/>
    </location>
</feature>
<feature type="transmembrane region" description="Helical" evidence="6">
    <location>
        <begin position="71"/>
        <end position="89"/>
    </location>
</feature>
<dbReference type="AlphaFoldDB" id="A0A1F6AJC7"/>
<dbReference type="PANTHER" id="PTHR32322:SF2">
    <property type="entry name" value="EAMA DOMAIN-CONTAINING PROTEIN"/>
    <property type="match status" value="1"/>
</dbReference>
<sequence>MKDEGSDPVAFTVVFLFVLGVMTGIFAAFKGFVFPPLSEYWFNFLLSSPLYAIGTVVWFKALQKIGSAEATILSSFGAIATIGSAMIFLGEQFSLRQGIGVLLILISIYLLNKIKGKLRFTLHHFWALFSSVCYGFAITNDAYIIGSGYDAVSYVPIISFFPALILLVVRPAVLGRMKTYMTATFLKNMFLVTFFYSVQAVTYFVAYESGGNASQIAPISKSSIILTVLLAVFFLKERENLIQKILSAVLVTAGVLLIA</sequence>
<reference evidence="8 9" key="1">
    <citation type="journal article" date="2016" name="Nat. Commun.">
        <title>Thousands of microbial genomes shed light on interconnected biogeochemical processes in an aquifer system.</title>
        <authorList>
            <person name="Anantharaman K."/>
            <person name="Brown C.T."/>
            <person name="Hug L.A."/>
            <person name="Sharon I."/>
            <person name="Castelle C.J."/>
            <person name="Probst A.J."/>
            <person name="Thomas B.C."/>
            <person name="Singh A."/>
            <person name="Wilkins M.J."/>
            <person name="Karaoz U."/>
            <person name="Brodie E.L."/>
            <person name="Williams K.H."/>
            <person name="Hubbard S.S."/>
            <person name="Banfield J.F."/>
        </authorList>
    </citation>
    <scope>NUCLEOTIDE SEQUENCE [LARGE SCALE GENOMIC DNA]</scope>
</reference>
<evidence type="ECO:0000256" key="3">
    <source>
        <dbReference type="ARBA" id="ARBA00022692"/>
    </source>
</evidence>
<accession>A0A1F6AJC7</accession>
<dbReference type="STRING" id="1798392.A3A79_04300"/>
<feature type="transmembrane region" description="Helical" evidence="6">
    <location>
        <begin position="124"/>
        <end position="145"/>
    </location>
</feature>
<dbReference type="Pfam" id="PF00892">
    <property type="entry name" value="EamA"/>
    <property type="match status" value="2"/>
</dbReference>
<feature type="transmembrane region" description="Helical" evidence="6">
    <location>
        <begin position="151"/>
        <end position="173"/>
    </location>
</feature>